<dbReference type="EMBL" id="JACDUS010000003">
    <property type="protein sequence ID" value="MBA2881294.1"/>
    <property type="molecule type" value="Genomic_DNA"/>
</dbReference>
<proteinExistence type="inferred from homology"/>
<sequence length="134" mass="14836">MPVNGIFDSNIQLLDQALSLRSRKHEAISANIANAETPGYARLRMDFEDAMAAAAGKSDDTQAVTHPRHMQAGAGQAEGLVYRQQDPNVIGDGNNVVMEQEMMELAENQIRYEAAIQMLNKKFGMLKFVIQERA</sequence>
<dbReference type="PANTHER" id="PTHR30435:SF12">
    <property type="entry name" value="FLAGELLAR BASAL BODY ROD PROTEIN FLGB"/>
    <property type="match status" value="1"/>
</dbReference>
<dbReference type="Proteomes" id="UP000525298">
    <property type="component" value="Unassembled WGS sequence"/>
</dbReference>
<evidence type="ECO:0000256" key="2">
    <source>
        <dbReference type="ARBA" id="ARBA00009677"/>
    </source>
</evidence>
<dbReference type="GO" id="GO:0071978">
    <property type="term" value="P:bacterial-type flagellum-dependent swarming motility"/>
    <property type="evidence" value="ECO:0007669"/>
    <property type="project" value="TreeGrafter"/>
</dbReference>
<organism evidence="8 9">
    <name type="scientific">Desulfosalsimonas propionicica</name>
    <dbReference type="NCBI Taxonomy" id="332175"/>
    <lineage>
        <taxon>Bacteria</taxon>
        <taxon>Pseudomonadati</taxon>
        <taxon>Thermodesulfobacteriota</taxon>
        <taxon>Desulfobacteria</taxon>
        <taxon>Desulfobacterales</taxon>
        <taxon>Desulfosalsimonadaceae</taxon>
        <taxon>Desulfosalsimonas</taxon>
    </lineage>
</organism>
<comment type="caution">
    <text evidence="8">The sequence shown here is derived from an EMBL/GenBank/DDBJ whole genome shotgun (WGS) entry which is preliminary data.</text>
</comment>
<keyword evidence="8" id="KW-0966">Cell projection</keyword>
<reference evidence="8 9" key="1">
    <citation type="submission" date="2020-07" db="EMBL/GenBank/DDBJ databases">
        <title>Genomic Encyclopedia of Type Strains, Phase IV (KMG-IV): sequencing the most valuable type-strain genomes for metagenomic binning, comparative biology and taxonomic classification.</title>
        <authorList>
            <person name="Goeker M."/>
        </authorList>
    </citation>
    <scope>NUCLEOTIDE SEQUENCE [LARGE SCALE GENOMIC DNA]</scope>
    <source>
        <strain evidence="8 9">DSM 17721</strain>
    </source>
</reference>
<keyword evidence="9" id="KW-1185">Reference proteome</keyword>
<dbReference type="InterPro" id="IPR019776">
    <property type="entry name" value="Flagellar_basal_body_rod_CS"/>
</dbReference>
<evidence type="ECO:0000256" key="5">
    <source>
        <dbReference type="ARBA" id="ARBA00024934"/>
    </source>
</evidence>
<dbReference type="AlphaFoldDB" id="A0A7W0C8T0"/>
<comment type="similarity">
    <text evidence="2 6">Belongs to the flagella basal body rod proteins family.</text>
</comment>
<keyword evidence="8" id="KW-0969">Cilium</keyword>
<dbReference type="PIRSF" id="PIRSF002889">
    <property type="entry name" value="Rod_FlgB"/>
    <property type="match status" value="1"/>
</dbReference>
<dbReference type="RefSeq" id="WP_181550941.1">
    <property type="nucleotide sequence ID" value="NZ_JACDUS010000003.1"/>
</dbReference>
<name>A0A7W0C8T0_9BACT</name>
<keyword evidence="4 6" id="KW-0975">Bacterial flagellum</keyword>
<dbReference type="NCBIfam" id="TIGR01396">
    <property type="entry name" value="FlgB"/>
    <property type="match status" value="1"/>
</dbReference>
<evidence type="ECO:0000259" key="7">
    <source>
        <dbReference type="Pfam" id="PF00460"/>
    </source>
</evidence>
<keyword evidence="8" id="KW-0282">Flagellum</keyword>
<comment type="subcellular location">
    <subcellularLocation>
        <location evidence="1 6">Bacterial flagellum basal body</location>
    </subcellularLocation>
</comment>
<accession>A0A7W0C8T0</accession>
<evidence type="ECO:0000256" key="1">
    <source>
        <dbReference type="ARBA" id="ARBA00004117"/>
    </source>
</evidence>
<dbReference type="Pfam" id="PF00460">
    <property type="entry name" value="Flg_bb_rod"/>
    <property type="match status" value="1"/>
</dbReference>
<evidence type="ECO:0000313" key="8">
    <source>
        <dbReference type="EMBL" id="MBA2881294.1"/>
    </source>
</evidence>
<protein>
    <recommendedName>
        <fullName evidence="3 6">Flagellar basal body rod protein FlgB</fullName>
    </recommendedName>
</protein>
<dbReference type="PANTHER" id="PTHR30435">
    <property type="entry name" value="FLAGELLAR PROTEIN"/>
    <property type="match status" value="1"/>
</dbReference>
<dbReference type="PROSITE" id="PS00588">
    <property type="entry name" value="FLAGELLA_BB_ROD"/>
    <property type="match status" value="1"/>
</dbReference>
<feature type="domain" description="Flagellar basal body rod protein N-terminal" evidence="7">
    <location>
        <begin position="17"/>
        <end position="40"/>
    </location>
</feature>
<evidence type="ECO:0000256" key="4">
    <source>
        <dbReference type="ARBA" id="ARBA00023143"/>
    </source>
</evidence>
<evidence type="ECO:0000313" key="9">
    <source>
        <dbReference type="Proteomes" id="UP000525298"/>
    </source>
</evidence>
<gene>
    <name evidence="8" type="ORF">HNR65_001620</name>
</gene>
<evidence type="ECO:0000256" key="3">
    <source>
        <dbReference type="ARBA" id="ARBA00014376"/>
    </source>
</evidence>
<comment type="subunit">
    <text evidence="6">The basal body constitutes a major portion of the flagellar organelle and consists of a number of rings mounted on a central rod.</text>
</comment>
<dbReference type="GO" id="GO:0030694">
    <property type="term" value="C:bacterial-type flagellum basal body, rod"/>
    <property type="evidence" value="ECO:0007669"/>
    <property type="project" value="InterPro"/>
</dbReference>
<dbReference type="InterPro" id="IPR006300">
    <property type="entry name" value="FlgB"/>
</dbReference>
<comment type="function">
    <text evidence="5 6">Structural component of flagellum, the bacterial motility apparatus. Part of the rod structure of flagellar basal body.</text>
</comment>
<dbReference type="InterPro" id="IPR001444">
    <property type="entry name" value="Flag_bb_rod_N"/>
</dbReference>
<evidence type="ECO:0000256" key="6">
    <source>
        <dbReference type="PIRNR" id="PIRNR002889"/>
    </source>
</evidence>